<dbReference type="EMBL" id="AAQR03177425">
    <property type="status" value="NOT_ANNOTATED_CDS"/>
    <property type="molecule type" value="Genomic_DNA"/>
</dbReference>
<dbReference type="InterPro" id="IPR008991">
    <property type="entry name" value="Translation_prot_SH3-like_sf"/>
</dbReference>
<reference evidence="5" key="1">
    <citation type="submission" date="2011-03" db="EMBL/GenBank/DDBJ databases">
        <title>Version 3 of the genome sequence of Otolemur garnettii (Bushbaby).</title>
        <authorList>
            <consortium name="The Broad Institute Genome Sequencing Platform"/>
            <person name="Di Palma F."/>
            <person name="Johnson J."/>
            <person name="Lander E.S."/>
            <person name="Lindblad-Toh K."/>
            <person name="Jaffe D.B."/>
            <person name="Gnerre S."/>
            <person name="MacCallum I."/>
            <person name="Przybylski D."/>
            <person name="Ribeiro F.J."/>
            <person name="Burton J.N."/>
            <person name="Walker B.J."/>
            <person name="Sharpe T."/>
            <person name="Hall G."/>
        </authorList>
    </citation>
    <scope>NUCLEOTIDE SEQUENCE [LARGE SCALE GENOMIC DNA]</scope>
</reference>
<keyword evidence="2" id="KW-0689">Ribosomal protein</keyword>
<reference evidence="4" key="3">
    <citation type="submission" date="2025-09" db="UniProtKB">
        <authorList>
            <consortium name="Ensembl"/>
        </authorList>
    </citation>
    <scope>IDENTIFICATION</scope>
</reference>
<proteinExistence type="inferred from homology"/>
<dbReference type="Pfam" id="PF01777">
    <property type="entry name" value="Ribosomal_L27e"/>
    <property type="match status" value="1"/>
</dbReference>
<name>H0XU93_OTOGA</name>
<dbReference type="STRING" id="30611.ENSOGAP00000019685"/>
<accession>H0XU93</accession>
<dbReference type="GO" id="GO:0003735">
    <property type="term" value="F:structural constituent of ribosome"/>
    <property type="evidence" value="ECO:0007669"/>
    <property type="project" value="InterPro"/>
</dbReference>
<dbReference type="Ensembl" id="ENSOGAT00000033314.1">
    <property type="protein sequence ID" value="ENSOGAP00000019685.1"/>
    <property type="gene ID" value="ENSOGAG00000033609.1"/>
</dbReference>
<organism evidence="4 5">
    <name type="scientific">Otolemur garnettii</name>
    <name type="common">Small-eared galago</name>
    <name type="synonym">Garnett's greater bushbaby</name>
    <dbReference type="NCBI Taxonomy" id="30611"/>
    <lineage>
        <taxon>Eukaryota</taxon>
        <taxon>Metazoa</taxon>
        <taxon>Chordata</taxon>
        <taxon>Craniata</taxon>
        <taxon>Vertebrata</taxon>
        <taxon>Euteleostomi</taxon>
        <taxon>Mammalia</taxon>
        <taxon>Eutheria</taxon>
        <taxon>Euarchontoglires</taxon>
        <taxon>Primates</taxon>
        <taxon>Strepsirrhini</taxon>
        <taxon>Lorisiformes</taxon>
        <taxon>Galagidae</taxon>
        <taxon>Otolemur</taxon>
    </lineage>
</organism>
<protein>
    <recommendedName>
        <fullName evidence="6">60S ribosomal protein L27</fullName>
    </recommendedName>
</protein>
<evidence type="ECO:0000313" key="5">
    <source>
        <dbReference type="Proteomes" id="UP000005225"/>
    </source>
</evidence>
<sequence length="143" mass="16720">VGNFVKPRKMVLVLAQCYSRHKAIIMNNVDDGTSHCRYSHALVSEHDSGGIDHYPHKVTAAKGKKKIAKQSKIKSFVKVYNYNHLMPIRYSVDSPLDKTVFNKHVFRDPDSALKRKALREAADMFEENYKMDKNKWFFQKLWF</sequence>
<evidence type="ECO:0008006" key="6">
    <source>
        <dbReference type="Google" id="ProtNLM"/>
    </source>
</evidence>
<dbReference type="GeneTree" id="ENSGT00390000010721"/>
<dbReference type="SUPFAM" id="SSF50104">
    <property type="entry name" value="Translation proteins SH3-like domain"/>
    <property type="match status" value="1"/>
</dbReference>
<keyword evidence="5" id="KW-1185">Reference proteome</keyword>
<dbReference type="AlphaFoldDB" id="H0XU93"/>
<dbReference type="InterPro" id="IPR001141">
    <property type="entry name" value="Ribosomal_eL27"/>
</dbReference>
<dbReference type="GO" id="GO:1990904">
    <property type="term" value="C:ribonucleoprotein complex"/>
    <property type="evidence" value="ECO:0007669"/>
    <property type="project" value="UniProtKB-KW"/>
</dbReference>
<evidence type="ECO:0000313" key="4">
    <source>
        <dbReference type="Ensembl" id="ENSOGAP00000019685.1"/>
    </source>
</evidence>
<dbReference type="GO" id="GO:0006412">
    <property type="term" value="P:translation"/>
    <property type="evidence" value="ECO:0007669"/>
    <property type="project" value="InterPro"/>
</dbReference>
<dbReference type="InParanoid" id="H0XU93"/>
<keyword evidence="3" id="KW-0687">Ribonucleoprotein</keyword>
<dbReference type="PANTHER" id="PTHR10497">
    <property type="entry name" value="60S RIBOSOMAL PROTEIN L27"/>
    <property type="match status" value="1"/>
</dbReference>
<dbReference type="GO" id="GO:0005840">
    <property type="term" value="C:ribosome"/>
    <property type="evidence" value="ECO:0007669"/>
    <property type="project" value="UniProtKB-KW"/>
</dbReference>
<dbReference type="Gene3D" id="2.30.30.770">
    <property type="match status" value="1"/>
</dbReference>
<dbReference type="InterPro" id="IPR038655">
    <property type="entry name" value="Ribosomal_eL27_sf"/>
</dbReference>
<dbReference type="HOGENOM" id="CLU_067359_0_1_1"/>
<dbReference type="CDD" id="cd06090">
    <property type="entry name" value="KOW_RPL27"/>
    <property type="match status" value="1"/>
</dbReference>
<reference evidence="4" key="2">
    <citation type="submission" date="2025-08" db="UniProtKB">
        <authorList>
            <consortium name="Ensembl"/>
        </authorList>
    </citation>
    <scope>IDENTIFICATION</scope>
</reference>
<evidence type="ECO:0000256" key="1">
    <source>
        <dbReference type="ARBA" id="ARBA00009124"/>
    </source>
</evidence>
<comment type="similarity">
    <text evidence="1">Belongs to the eukaryotic ribosomal protein eL27 family.</text>
</comment>
<dbReference type="Proteomes" id="UP000005225">
    <property type="component" value="Unassembled WGS sequence"/>
</dbReference>
<evidence type="ECO:0000256" key="3">
    <source>
        <dbReference type="ARBA" id="ARBA00023274"/>
    </source>
</evidence>
<dbReference type="InterPro" id="IPR041991">
    <property type="entry name" value="Ribosomal_eL27_KOW"/>
</dbReference>
<evidence type="ECO:0000256" key="2">
    <source>
        <dbReference type="ARBA" id="ARBA00022980"/>
    </source>
</evidence>
<dbReference type="eggNOG" id="KOG3418">
    <property type="taxonomic scope" value="Eukaryota"/>
</dbReference>